<name>X1RHY4_9ZZZZ</name>
<sequence length="51" mass="5117">SMVKSRAPARYFTQSGIVGSGDDGGDDDSDEGGVSSGDDLVVKALTALQAL</sequence>
<feature type="non-terminal residue" evidence="2">
    <location>
        <position position="1"/>
    </location>
</feature>
<evidence type="ECO:0000256" key="1">
    <source>
        <dbReference type="SAM" id="MobiDB-lite"/>
    </source>
</evidence>
<comment type="caution">
    <text evidence="2">The sequence shown here is derived from an EMBL/GenBank/DDBJ whole genome shotgun (WGS) entry which is preliminary data.</text>
</comment>
<feature type="region of interest" description="Disordered" evidence="1">
    <location>
        <begin position="1"/>
        <end position="37"/>
    </location>
</feature>
<gene>
    <name evidence="2" type="ORF">S12H4_02430</name>
</gene>
<proteinExistence type="predicted"/>
<dbReference type="EMBL" id="BARW01000596">
    <property type="protein sequence ID" value="GAI66576.1"/>
    <property type="molecule type" value="Genomic_DNA"/>
</dbReference>
<accession>X1RHY4</accession>
<evidence type="ECO:0000313" key="2">
    <source>
        <dbReference type="EMBL" id="GAI66576.1"/>
    </source>
</evidence>
<organism evidence="2">
    <name type="scientific">marine sediment metagenome</name>
    <dbReference type="NCBI Taxonomy" id="412755"/>
    <lineage>
        <taxon>unclassified sequences</taxon>
        <taxon>metagenomes</taxon>
        <taxon>ecological metagenomes</taxon>
    </lineage>
</organism>
<protein>
    <submittedName>
        <fullName evidence="2">Uncharacterized protein</fullName>
    </submittedName>
</protein>
<reference evidence="2" key="1">
    <citation type="journal article" date="2014" name="Front. Microbiol.">
        <title>High frequency of phylogenetically diverse reductive dehalogenase-homologous genes in deep subseafloor sedimentary metagenomes.</title>
        <authorList>
            <person name="Kawai M."/>
            <person name="Futagami T."/>
            <person name="Toyoda A."/>
            <person name="Takaki Y."/>
            <person name="Nishi S."/>
            <person name="Hori S."/>
            <person name="Arai W."/>
            <person name="Tsubouchi T."/>
            <person name="Morono Y."/>
            <person name="Uchiyama I."/>
            <person name="Ito T."/>
            <person name="Fujiyama A."/>
            <person name="Inagaki F."/>
            <person name="Takami H."/>
        </authorList>
    </citation>
    <scope>NUCLEOTIDE SEQUENCE</scope>
    <source>
        <strain evidence="2">Expedition CK06-06</strain>
    </source>
</reference>
<dbReference type="AlphaFoldDB" id="X1RHY4"/>